<dbReference type="PANTHER" id="PTHR21716:SF53">
    <property type="entry name" value="PERMEASE PERM-RELATED"/>
    <property type="match status" value="1"/>
</dbReference>
<keyword evidence="10" id="KW-1185">Reference proteome</keyword>
<protein>
    <submittedName>
        <fullName evidence="9">Predicted PurR-regulated permease PerM</fullName>
    </submittedName>
</protein>
<name>A0A1I2ZR62_9BACT</name>
<dbReference type="GO" id="GO:0005886">
    <property type="term" value="C:plasma membrane"/>
    <property type="evidence" value="ECO:0007669"/>
    <property type="project" value="UniProtKB-SubCell"/>
</dbReference>
<comment type="subcellular location">
    <subcellularLocation>
        <location evidence="1">Cell membrane</location>
        <topology evidence="1">Multi-pass membrane protein</topology>
    </subcellularLocation>
</comment>
<dbReference type="InterPro" id="IPR002549">
    <property type="entry name" value="AI-2E-like"/>
</dbReference>
<evidence type="ECO:0000256" key="2">
    <source>
        <dbReference type="ARBA" id="ARBA00009773"/>
    </source>
</evidence>
<feature type="transmembrane region" description="Helical" evidence="8">
    <location>
        <begin position="151"/>
        <end position="174"/>
    </location>
</feature>
<evidence type="ECO:0000256" key="6">
    <source>
        <dbReference type="ARBA" id="ARBA00022989"/>
    </source>
</evidence>
<accession>A0A1I2ZR62</accession>
<feature type="transmembrane region" description="Helical" evidence="8">
    <location>
        <begin position="214"/>
        <end position="231"/>
    </location>
</feature>
<keyword evidence="6 8" id="KW-1133">Transmembrane helix</keyword>
<feature type="transmembrane region" description="Helical" evidence="8">
    <location>
        <begin position="31"/>
        <end position="56"/>
    </location>
</feature>
<gene>
    <name evidence="9" type="ORF">SAMN05421739_1174</name>
</gene>
<reference evidence="10" key="1">
    <citation type="submission" date="2016-10" db="EMBL/GenBank/DDBJ databases">
        <authorList>
            <person name="Varghese N."/>
            <person name="Submissions S."/>
        </authorList>
    </citation>
    <scope>NUCLEOTIDE SEQUENCE [LARGE SCALE GENOMIC DNA]</scope>
    <source>
        <strain evidence="10">LP51</strain>
    </source>
</reference>
<feature type="transmembrane region" description="Helical" evidence="8">
    <location>
        <begin position="272"/>
        <end position="294"/>
    </location>
</feature>
<evidence type="ECO:0000256" key="1">
    <source>
        <dbReference type="ARBA" id="ARBA00004651"/>
    </source>
</evidence>
<keyword evidence="7 8" id="KW-0472">Membrane</keyword>
<dbReference type="Proteomes" id="UP000198724">
    <property type="component" value="Unassembled WGS sequence"/>
</dbReference>
<evidence type="ECO:0000256" key="3">
    <source>
        <dbReference type="ARBA" id="ARBA00022448"/>
    </source>
</evidence>
<evidence type="ECO:0000256" key="4">
    <source>
        <dbReference type="ARBA" id="ARBA00022475"/>
    </source>
</evidence>
<evidence type="ECO:0000313" key="10">
    <source>
        <dbReference type="Proteomes" id="UP000198724"/>
    </source>
</evidence>
<sequence length="364" mass="40546">MPWQNKYSISMDKSAEINWLKWLQFTVLVSVILYFGSTLFIPLSFALLISFVLYPVCRWLEEKGLPRWAAISLCLFLLAVLVGGLAFLLVRQVVQFGQEWPQLQGKLSAAWADISRYVEQQFGIDTAKQINWLESIASDAASSAFNMVRGVLYTSAVSAVLLVLIPIYVALILYNRESLTRALSSFFPRREHSKIRQILHETITTYYNFIKGMAIVYLAVGVLNSLGLFIIGVPHAIFFGAVASVLTFIPYVGITIGAILPMTVAWVTYDSVWYPIGVIAVFAVVQYLEANLIFPLAVSARLQVNMLFTLLAIVAGGILWEASGMILFIPFLAILKLIADKHEDMRPISLLLGSGDKKPAKARK</sequence>
<organism evidence="9 10">
    <name type="scientific">Pontibacter chinhatensis</name>
    <dbReference type="NCBI Taxonomy" id="1436961"/>
    <lineage>
        <taxon>Bacteria</taxon>
        <taxon>Pseudomonadati</taxon>
        <taxon>Bacteroidota</taxon>
        <taxon>Cytophagia</taxon>
        <taxon>Cytophagales</taxon>
        <taxon>Hymenobacteraceae</taxon>
        <taxon>Pontibacter</taxon>
    </lineage>
</organism>
<dbReference type="AlphaFoldDB" id="A0A1I2ZR62"/>
<evidence type="ECO:0000256" key="8">
    <source>
        <dbReference type="SAM" id="Phobius"/>
    </source>
</evidence>
<comment type="similarity">
    <text evidence="2">Belongs to the autoinducer-2 exporter (AI-2E) (TC 2.A.86) family.</text>
</comment>
<dbReference type="PANTHER" id="PTHR21716">
    <property type="entry name" value="TRANSMEMBRANE PROTEIN"/>
    <property type="match status" value="1"/>
</dbReference>
<feature type="transmembrane region" description="Helical" evidence="8">
    <location>
        <begin position="237"/>
        <end position="260"/>
    </location>
</feature>
<keyword evidence="5 8" id="KW-0812">Transmembrane</keyword>
<proteinExistence type="inferred from homology"/>
<keyword evidence="4" id="KW-1003">Cell membrane</keyword>
<evidence type="ECO:0000313" key="9">
    <source>
        <dbReference type="EMBL" id="SFH39581.1"/>
    </source>
</evidence>
<dbReference type="EMBL" id="FOOT01000017">
    <property type="protein sequence ID" value="SFH39581.1"/>
    <property type="molecule type" value="Genomic_DNA"/>
</dbReference>
<evidence type="ECO:0000256" key="7">
    <source>
        <dbReference type="ARBA" id="ARBA00023136"/>
    </source>
</evidence>
<feature type="transmembrane region" description="Helical" evidence="8">
    <location>
        <begin position="306"/>
        <end position="339"/>
    </location>
</feature>
<keyword evidence="3" id="KW-0813">Transport</keyword>
<evidence type="ECO:0000256" key="5">
    <source>
        <dbReference type="ARBA" id="ARBA00022692"/>
    </source>
</evidence>
<feature type="transmembrane region" description="Helical" evidence="8">
    <location>
        <begin position="68"/>
        <end position="90"/>
    </location>
</feature>
<dbReference type="Pfam" id="PF01594">
    <property type="entry name" value="AI-2E_transport"/>
    <property type="match status" value="1"/>
</dbReference>